<dbReference type="NCBIfam" id="NF041359">
    <property type="entry name" value="GntG_guanitoxin"/>
    <property type="match status" value="1"/>
</dbReference>
<keyword evidence="3" id="KW-0663">Pyridoxal phosphate</keyword>
<comment type="cofactor">
    <cofactor evidence="1">
        <name>pyridoxal 5'-phosphate</name>
        <dbReference type="ChEBI" id="CHEBI:597326"/>
    </cofactor>
</comment>
<dbReference type="Gene3D" id="3.90.1150.10">
    <property type="entry name" value="Aspartate Aminotransferase, domain 1"/>
    <property type="match status" value="1"/>
</dbReference>
<feature type="domain" description="Aromatic amino acid beta-eliminating lyase/threonine aldolase" evidence="5">
    <location>
        <begin position="82"/>
        <end position="372"/>
    </location>
</feature>
<name>A0A438NCY8_EXOME</name>
<dbReference type="PANTHER" id="PTHR48097">
    <property type="entry name" value="L-THREONINE ALDOLASE-RELATED"/>
    <property type="match status" value="1"/>
</dbReference>
<dbReference type="PANTHER" id="PTHR48097:SF9">
    <property type="entry name" value="L-THREONINE ALDOLASE"/>
    <property type="match status" value="1"/>
</dbReference>
<dbReference type="InterPro" id="IPR015424">
    <property type="entry name" value="PyrdxlP-dep_Trfase"/>
</dbReference>
<evidence type="ECO:0000313" key="6">
    <source>
        <dbReference type="EMBL" id="RVX73505.1"/>
    </source>
</evidence>
<proteinExistence type="inferred from homology"/>
<evidence type="ECO:0000256" key="4">
    <source>
        <dbReference type="ARBA" id="ARBA00023239"/>
    </source>
</evidence>
<dbReference type="InterPro" id="IPR015421">
    <property type="entry name" value="PyrdxlP-dep_Trfase_major"/>
</dbReference>
<dbReference type="Pfam" id="PF01212">
    <property type="entry name" value="Beta_elim_lyase"/>
    <property type="match status" value="1"/>
</dbReference>
<dbReference type="GO" id="GO:0005829">
    <property type="term" value="C:cytosol"/>
    <property type="evidence" value="ECO:0007669"/>
    <property type="project" value="TreeGrafter"/>
</dbReference>
<dbReference type="FunFam" id="3.40.640.10:FF:000030">
    <property type="entry name" value="Low-specificity L-threonine aldolase"/>
    <property type="match status" value="1"/>
</dbReference>
<gene>
    <name evidence="6" type="ORF">B0A52_02393</name>
</gene>
<dbReference type="Gene3D" id="3.40.640.10">
    <property type="entry name" value="Type I PLP-dependent aspartate aminotransferase-like (Major domain)"/>
    <property type="match status" value="1"/>
</dbReference>
<sequence length="433" mass="46539">MKYPTATTLTTRIGMFAVRQPTTVTIRYKTPRRLFLAIKNPSSSFKTHRNFLTTSSVFKMAIGESVVGKPNAWKQPGPAAYDFRSDVMTAPTESMLNAIINTTLLDDVFSEDTTTNDLESHIAQLSGHEAALLVMSGTMGNQVALRSHLTQPPHSVLCDIRGHIVNYEAGGVSALSNAMTIPIHPSNDHHITLEDVQKYAIVSDDVHACPTRVISLENTLDGTIMPLSEIKRIADFARQHSIKLHLDGARIWEAVAAGAGSLSDFTTLFDSASLCFSKGLGAPIGSIIVGSQSFINHARRIRKMIGGGTRQAGVISAAARVAVDETFGHGPNGEGGKLRASHARAREIAALWTSKGGKLAKPVETNMVWLDISHEGLSQDQFAEIAASEGVNARGGRLVVHYQVSDDAVDRLGRVMDKVRARSGSGTQTANGH</sequence>
<dbReference type="Proteomes" id="UP000288859">
    <property type="component" value="Unassembled WGS sequence"/>
</dbReference>
<evidence type="ECO:0000259" key="5">
    <source>
        <dbReference type="Pfam" id="PF01212"/>
    </source>
</evidence>
<dbReference type="GO" id="GO:0006545">
    <property type="term" value="P:glycine biosynthetic process"/>
    <property type="evidence" value="ECO:0007669"/>
    <property type="project" value="TreeGrafter"/>
</dbReference>
<dbReference type="SUPFAM" id="SSF53383">
    <property type="entry name" value="PLP-dependent transferases"/>
    <property type="match status" value="1"/>
</dbReference>
<organism evidence="6 7">
    <name type="scientific">Exophiala mesophila</name>
    <name type="common">Black yeast-like fungus</name>
    <dbReference type="NCBI Taxonomy" id="212818"/>
    <lineage>
        <taxon>Eukaryota</taxon>
        <taxon>Fungi</taxon>
        <taxon>Dikarya</taxon>
        <taxon>Ascomycota</taxon>
        <taxon>Pezizomycotina</taxon>
        <taxon>Eurotiomycetes</taxon>
        <taxon>Chaetothyriomycetidae</taxon>
        <taxon>Chaetothyriales</taxon>
        <taxon>Herpotrichiellaceae</taxon>
        <taxon>Exophiala</taxon>
    </lineage>
</organism>
<dbReference type="AlphaFoldDB" id="A0A438NCY8"/>
<reference evidence="6 7" key="1">
    <citation type="submission" date="2017-03" db="EMBL/GenBank/DDBJ databases">
        <title>Genomes of endolithic fungi from Antarctica.</title>
        <authorList>
            <person name="Coleine C."/>
            <person name="Masonjones S."/>
            <person name="Stajich J.E."/>
        </authorList>
    </citation>
    <scope>NUCLEOTIDE SEQUENCE [LARGE SCALE GENOMIC DNA]</scope>
    <source>
        <strain evidence="6 7">CCFEE 6314</strain>
    </source>
</reference>
<evidence type="ECO:0000256" key="1">
    <source>
        <dbReference type="ARBA" id="ARBA00001933"/>
    </source>
</evidence>
<keyword evidence="4" id="KW-0456">Lyase</keyword>
<comment type="caution">
    <text evidence="6">The sequence shown here is derived from an EMBL/GenBank/DDBJ whole genome shotgun (WGS) entry which is preliminary data.</text>
</comment>
<evidence type="ECO:0000256" key="2">
    <source>
        <dbReference type="ARBA" id="ARBA00006966"/>
    </source>
</evidence>
<accession>A0A438NCY8</accession>
<evidence type="ECO:0000256" key="3">
    <source>
        <dbReference type="ARBA" id="ARBA00022898"/>
    </source>
</evidence>
<protein>
    <recommendedName>
        <fullName evidence="5">Aromatic amino acid beta-eliminating lyase/threonine aldolase domain-containing protein</fullName>
    </recommendedName>
</protein>
<dbReference type="EMBL" id="NAJM01000007">
    <property type="protein sequence ID" value="RVX73505.1"/>
    <property type="molecule type" value="Genomic_DNA"/>
</dbReference>
<dbReference type="VEuPathDB" id="FungiDB:PV10_06503"/>
<dbReference type="InterPro" id="IPR001597">
    <property type="entry name" value="ArAA_b-elim_lyase/Thr_aldolase"/>
</dbReference>
<evidence type="ECO:0000313" key="7">
    <source>
        <dbReference type="Proteomes" id="UP000288859"/>
    </source>
</evidence>
<dbReference type="GO" id="GO:0008732">
    <property type="term" value="F:L-allo-threonine aldolase activity"/>
    <property type="evidence" value="ECO:0007669"/>
    <property type="project" value="TreeGrafter"/>
</dbReference>
<dbReference type="GO" id="GO:0006567">
    <property type="term" value="P:L-threonine catabolic process"/>
    <property type="evidence" value="ECO:0007669"/>
    <property type="project" value="TreeGrafter"/>
</dbReference>
<dbReference type="InterPro" id="IPR015422">
    <property type="entry name" value="PyrdxlP-dep_Trfase_small"/>
</dbReference>
<dbReference type="InterPro" id="IPR023603">
    <property type="entry name" value="Low_specificity_L-TA-like"/>
</dbReference>
<comment type="similarity">
    <text evidence="2">Belongs to the threonine aldolase family.</text>
</comment>
<dbReference type="OrthoDB" id="10261951at2759"/>